<dbReference type="InterPro" id="IPR014347">
    <property type="entry name" value="Tautomerase/MIF_sf"/>
</dbReference>
<dbReference type="RefSeq" id="WP_110179197.1">
    <property type="nucleotide sequence ID" value="NZ_QEIT01000013.1"/>
</dbReference>
<name>A0A317YV95_STAPS</name>
<reference evidence="1 2" key="1">
    <citation type="journal article" date="2018" name="Vet. Microbiol.">
        <title>Clonal diversity and geographic distribution of methicillin-resistant Staphylococcus pseudintermedius from Australian animals: Discovery of novel sequence types.</title>
        <authorList>
            <person name="Worthing K.A."/>
            <person name="Abraham S."/>
            <person name="Coombs G.W."/>
            <person name="Pang S."/>
            <person name="Saputra S."/>
            <person name="Jordan D."/>
            <person name="Trott D.J."/>
            <person name="Norris J.M."/>
        </authorList>
    </citation>
    <scope>NUCLEOTIDE SEQUENCE [LARGE SCALE GENOMIC DNA]</scope>
    <source>
        <strain evidence="1 2">ST525 1</strain>
    </source>
</reference>
<dbReference type="InterPro" id="IPR037479">
    <property type="entry name" value="Tauto_MSAD"/>
</dbReference>
<dbReference type="AlphaFoldDB" id="A0A317YV95"/>
<dbReference type="Proteomes" id="UP000246800">
    <property type="component" value="Unassembled WGS sequence"/>
</dbReference>
<protein>
    <submittedName>
        <fullName evidence="1">Tautomerase family protein</fullName>
    </submittedName>
</protein>
<evidence type="ECO:0000313" key="1">
    <source>
        <dbReference type="EMBL" id="PWZ76389.1"/>
    </source>
</evidence>
<organism evidence="1 2">
    <name type="scientific">Staphylococcus pseudintermedius</name>
    <dbReference type="NCBI Taxonomy" id="283734"/>
    <lineage>
        <taxon>Bacteria</taxon>
        <taxon>Bacillati</taxon>
        <taxon>Bacillota</taxon>
        <taxon>Bacilli</taxon>
        <taxon>Bacillales</taxon>
        <taxon>Staphylococcaceae</taxon>
        <taxon>Staphylococcus</taxon>
        <taxon>Staphylococcus intermedius group</taxon>
    </lineage>
</organism>
<dbReference type="Pfam" id="PF14552">
    <property type="entry name" value="Tautomerase_2"/>
    <property type="match status" value="1"/>
</dbReference>
<accession>A0A317YV95</accession>
<dbReference type="PANTHER" id="PTHR38460">
    <property type="entry name" value="TAUTOMERASE YOLI-RELATED"/>
    <property type="match status" value="1"/>
</dbReference>
<gene>
    <name evidence="1" type="ORF">DD902_03020</name>
</gene>
<evidence type="ECO:0000313" key="2">
    <source>
        <dbReference type="Proteomes" id="UP000246800"/>
    </source>
</evidence>
<comment type="caution">
    <text evidence="1">The sequence shown here is derived from an EMBL/GenBank/DDBJ whole genome shotgun (WGS) entry which is preliminary data.</text>
</comment>
<dbReference type="EMBL" id="QEIT01000013">
    <property type="protein sequence ID" value="PWZ76389.1"/>
    <property type="molecule type" value="Genomic_DNA"/>
</dbReference>
<dbReference type="PANTHER" id="PTHR38460:SF1">
    <property type="entry name" value="TAUTOMERASE YOLI-RELATED"/>
    <property type="match status" value="1"/>
</dbReference>
<sequence>MPIIKIDLIKGKSKDYIKEVLDISYEVMLEAFHAPVGDRYQIVTQHEAYEMQILDTGLGVERTTDVLVFTLITRPRTQEQKTIFYRKLVEMLHLKLGIRKEDVLITLVENTDKNWSFFNGEAQFLNGDL</sequence>
<dbReference type="SUPFAM" id="SSF55331">
    <property type="entry name" value="Tautomerase/MIF"/>
    <property type="match status" value="1"/>
</dbReference>
<proteinExistence type="predicted"/>
<dbReference type="Gene3D" id="3.30.429.10">
    <property type="entry name" value="Macrophage Migration Inhibitory Factor"/>
    <property type="match status" value="1"/>
</dbReference>